<comment type="caution">
    <text evidence="2">The sequence shown here is derived from an EMBL/GenBank/DDBJ whole genome shotgun (WGS) entry which is preliminary data.</text>
</comment>
<dbReference type="OrthoDB" id="8435646at2"/>
<evidence type="ECO:0000259" key="1">
    <source>
        <dbReference type="PROSITE" id="PS50104"/>
    </source>
</evidence>
<gene>
    <name evidence="2" type="ORF">LEP1GSC194_4307</name>
</gene>
<dbReference type="EMBL" id="ANIK01000016">
    <property type="protein sequence ID" value="EMJ96681.1"/>
    <property type="molecule type" value="Genomic_DNA"/>
</dbReference>
<dbReference type="Proteomes" id="UP000011988">
    <property type="component" value="Unassembled WGS sequence"/>
</dbReference>
<dbReference type="RefSeq" id="WP_020772431.1">
    <property type="nucleotide sequence ID" value="NZ_ANIK01000016.1"/>
</dbReference>
<dbReference type="SUPFAM" id="SSF52200">
    <property type="entry name" value="Toll/Interleukin receptor TIR domain"/>
    <property type="match status" value="1"/>
</dbReference>
<protein>
    <submittedName>
        <fullName evidence="2">TIR domain protein</fullName>
    </submittedName>
</protein>
<accession>M6D1V5</accession>
<dbReference type="PROSITE" id="PS50104">
    <property type="entry name" value="TIR"/>
    <property type="match status" value="1"/>
</dbReference>
<dbReference type="InterPro" id="IPR035897">
    <property type="entry name" value="Toll_tir_struct_dom_sf"/>
</dbReference>
<reference evidence="2 3" key="1">
    <citation type="submission" date="2013-01" db="EMBL/GenBank/DDBJ databases">
        <authorList>
            <person name="Harkins D.M."/>
            <person name="Durkin A.S."/>
            <person name="Brinkac L.M."/>
            <person name="Haft D.H."/>
            <person name="Selengut J.D."/>
            <person name="Sanka R."/>
            <person name="DePew J."/>
            <person name="Purushe J."/>
            <person name="Galloway R.L."/>
            <person name="Vinetz J.M."/>
            <person name="Sutton G.G."/>
            <person name="Nierman W.C."/>
            <person name="Fouts D.E."/>
        </authorList>
    </citation>
    <scope>NUCLEOTIDE SEQUENCE [LARGE SCALE GENOMIC DNA]</scope>
    <source>
        <strain evidence="2 3">79601</strain>
    </source>
</reference>
<evidence type="ECO:0000313" key="3">
    <source>
        <dbReference type="Proteomes" id="UP000011988"/>
    </source>
</evidence>
<feature type="domain" description="TIR" evidence="1">
    <location>
        <begin position="1"/>
        <end position="127"/>
    </location>
</feature>
<sequence>MTTIFISHKSTDKPVARTLKQDLEKVGFKVWLDEDQIRVGDSISSKIQEGLQESDFLLILLSKAALESGWVQAEWKSKYLDEINLDQVVILPILLETCSIPILLKDKKYADFRNDYQSGLSDLKEALIFHNSTIQNISSIQSTDDDRIEWVDENKGFLVKFIENLITIHYKVKPENKWGKITYYLILISVPVYLIQLCNTNIFYNDLLLVQNGTLTYSNREFKVKNGSSDTEKLKFEDQHQIKWKVEIENIKTGERKVVEILLPLFEIRSSALKQETLDGDEKITAYELAPILNSKGSHKDYLRPVDAISSTSEKFNMILNKAKEKFKIQKGEEFKNWRFVE</sequence>
<dbReference type="GO" id="GO:0007165">
    <property type="term" value="P:signal transduction"/>
    <property type="evidence" value="ECO:0007669"/>
    <property type="project" value="InterPro"/>
</dbReference>
<name>M6D1V5_9LEPT</name>
<dbReference type="AlphaFoldDB" id="M6D1V5"/>
<evidence type="ECO:0000313" key="2">
    <source>
        <dbReference type="EMBL" id="EMJ96681.1"/>
    </source>
</evidence>
<organism evidence="2 3">
    <name type="scientific">Leptospira alstonii serovar Sichuan str. 79601</name>
    <dbReference type="NCBI Taxonomy" id="1218565"/>
    <lineage>
        <taxon>Bacteria</taxon>
        <taxon>Pseudomonadati</taxon>
        <taxon>Spirochaetota</taxon>
        <taxon>Spirochaetia</taxon>
        <taxon>Leptospirales</taxon>
        <taxon>Leptospiraceae</taxon>
        <taxon>Leptospira</taxon>
    </lineage>
</organism>
<dbReference type="PATRIC" id="fig|1218565.3.peg.928"/>
<dbReference type="Gene3D" id="3.40.50.10140">
    <property type="entry name" value="Toll/interleukin-1 receptor homology (TIR) domain"/>
    <property type="match status" value="1"/>
</dbReference>
<dbReference type="InterPro" id="IPR000157">
    <property type="entry name" value="TIR_dom"/>
</dbReference>
<proteinExistence type="predicted"/>
<dbReference type="Pfam" id="PF13676">
    <property type="entry name" value="TIR_2"/>
    <property type="match status" value="1"/>
</dbReference>